<proteinExistence type="predicted"/>
<dbReference type="Proteomes" id="UP001197875">
    <property type="component" value="Unassembled WGS sequence"/>
</dbReference>
<feature type="transmembrane region" description="Helical" evidence="1">
    <location>
        <begin position="237"/>
        <end position="257"/>
    </location>
</feature>
<feature type="transmembrane region" description="Helical" evidence="1">
    <location>
        <begin position="359"/>
        <end position="377"/>
    </location>
</feature>
<dbReference type="PROSITE" id="PS50887">
    <property type="entry name" value="GGDEF"/>
    <property type="match status" value="1"/>
</dbReference>
<sequence>MNKNRKQKGAEAFCITVILIFLLLLVKILYQPETETERHTVRSLGSGWYQIRDGEKIALELPCQVLTDADGKAVLYNDTLSAKDEGKIVSTRGIQDHLEVYMGDRLLYHYSDSGFLKNRPMKGKLWADICLPDETGEEPLCFIFEGKENSLLYVEAPILGSFSSVARHHLQASIFLILMVLGMLGMGIVAVIVFLYARHRQMMEKRFLNVAFFLILCSLWCIFDSGLYQMYGRQSAAGTLISFYAFMLMSIPMLRFVQNTVRSEVRWIPQIWVFLLYGNTILQGILNLLFQIPFIHMLFLTHLLLFTGVASMILLLWNEYRKTGTQELSLCLKAFAVLGISGVLALILYWIFSIYWYDTVFQFGILLYIAFLFWGLLCKVANDSQFRLEQAVYERMSLEDRMTGLKNRKAFEKCLEKIQDDSLLLENALLLFIDIAGLKEINDTYGMQLGDEAVIRTARSIQTAGNMISEQQAECFRIDGDEFAVVVSDPQKLPSEWIRLIKAEMENEAPGKYHVRLKFGYSYLRKTDGVLNSVSDWKQQADRMQHYNKKETAEADYDL</sequence>
<dbReference type="EC" id="2.7.7.65" evidence="3"/>
<dbReference type="PANTHER" id="PTHR45138">
    <property type="entry name" value="REGULATORY COMPONENTS OF SENSORY TRANSDUCTION SYSTEM"/>
    <property type="match status" value="1"/>
</dbReference>
<feature type="transmembrane region" description="Helical" evidence="1">
    <location>
        <begin position="269"/>
        <end position="290"/>
    </location>
</feature>
<keyword evidence="1" id="KW-0472">Membrane</keyword>
<dbReference type="SUPFAM" id="SSF55073">
    <property type="entry name" value="Nucleotide cyclase"/>
    <property type="match status" value="1"/>
</dbReference>
<feature type="transmembrane region" description="Helical" evidence="1">
    <location>
        <begin position="208"/>
        <end position="231"/>
    </location>
</feature>
<dbReference type="RefSeq" id="WP_227616095.1">
    <property type="nucleotide sequence ID" value="NZ_JAJEPR010000039.1"/>
</dbReference>
<dbReference type="EMBL" id="JAJEPR010000039">
    <property type="protein sequence ID" value="MCC2191125.1"/>
    <property type="molecule type" value="Genomic_DNA"/>
</dbReference>
<evidence type="ECO:0000313" key="3">
    <source>
        <dbReference type="EMBL" id="MCC2191125.1"/>
    </source>
</evidence>
<gene>
    <name evidence="3" type="ORF">LKD71_15215</name>
</gene>
<dbReference type="AlphaFoldDB" id="A0AAE3DVA2"/>
<feature type="transmembrane region" description="Helical" evidence="1">
    <location>
        <begin position="330"/>
        <end position="353"/>
    </location>
</feature>
<keyword evidence="3" id="KW-0548">Nucleotidyltransferase</keyword>
<dbReference type="SMART" id="SM00267">
    <property type="entry name" value="GGDEF"/>
    <property type="match status" value="1"/>
</dbReference>
<dbReference type="NCBIfam" id="TIGR00254">
    <property type="entry name" value="GGDEF"/>
    <property type="match status" value="1"/>
</dbReference>
<reference evidence="3 4" key="1">
    <citation type="submission" date="2021-10" db="EMBL/GenBank/DDBJ databases">
        <title>Anaerobic single-cell dispensing facilitates the cultivation of human gut bacteria.</title>
        <authorList>
            <person name="Afrizal A."/>
        </authorList>
    </citation>
    <scope>NUCLEOTIDE SEQUENCE [LARGE SCALE GENOMIC DNA]</scope>
    <source>
        <strain evidence="3 4">CLA-AA-H277</strain>
    </source>
</reference>
<keyword evidence="1" id="KW-1133">Transmembrane helix</keyword>
<dbReference type="Pfam" id="PF00990">
    <property type="entry name" value="GGDEF"/>
    <property type="match status" value="1"/>
</dbReference>
<dbReference type="InterPro" id="IPR000160">
    <property type="entry name" value="GGDEF_dom"/>
</dbReference>
<comment type="caution">
    <text evidence="3">The sequence shown here is derived from an EMBL/GenBank/DDBJ whole genome shotgun (WGS) entry which is preliminary data.</text>
</comment>
<feature type="transmembrane region" description="Helical" evidence="1">
    <location>
        <begin position="296"/>
        <end position="318"/>
    </location>
</feature>
<feature type="domain" description="GGDEF" evidence="2">
    <location>
        <begin position="426"/>
        <end position="559"/>
    </location>
</feature>
<keyword evidence="4" id="KW-1185">Reference proteome</keyword>
<organism evidence="3 4">
    <name type="scientific">Fusicatenibacter faecihominis</name>
    <dbReference type="NCBI Taxonomy" id="2881276"/>
    <lineage>
        <taxon>Bacteria</taxon>
        <taxon>Bacillati</taxon>
        <taxon>Bacillota</taxon>
        <taxon>Clostridia</taxon>
        <taxon>Lachnospirales</taxon>
        <taxon>Lachnospiraceae</taxon>
        <taxon>Fusicatenibacter</taxon>
    </lineage>
</organism>
<feature type="transmembrane region" description="Helical" evidence="1">
    <location>
        <begin position="12"/>
        <end position="30"/>
    </location>
</feature>
<dbReference type="GO" id="GO:0052621">
    <property type="term" value="F:diguanylate cyclase activity"/>
    <property type="evidence" value="ECO:0007669"/>
    <property type="project" value="UniProtKB-EC"/>
</dbReference>
<dbReference type="Gene3D" id="3.30.70.270">
    <property type="match status" value="1"/>
</dbReference>
<dbReference type="InterPro" id="IPR043128">
    <property type="entry name" value="Rev_trsase/Diguanyl_cyclase"/>
</dbReference>
<dbReference type="InterPro" id="IPR050469">
    <property type="entry name" value="Diguanylate_Cyclase"/>
</dbReference>
<evidence type="ECO:0000313" key="4">
    <source>
        <dbReference type="Proteomes" id="UP001197875"/>
    </source>
</evidence>
<keyword evidence="3" id="KW-0808">Transferase</keyword>
<keyword evidence="1" id="KW-0812">Transmembrane</keyword>
<dbReference type="InterPro" id="IPR029787">
    <property type="entry name" value="Nucleotide_cyclase"/>
</dbReference>
<protein>
    <submittedName>
        <fullName evidence="3">Diguanylate cyclase</fullName>
        <ecNumber evidence="3">2.7.7.65</ecNumber>
    </submittedName>
</protein>
<evidence type="ECO:0000256" key="1">
    <source>
        <dbReference type="SAM" id="Phobius"/>
    </source>
</evidence>
<accession>A0AAE3DVA2</accession>
<feature type="transmembrane region" description="Helical" evidence="1">
    <location>
        <begin position="174"/>
        <end position="196"/>
    </location>
</feature>
<evidence type="ECO:0000259" key="2">
    <source>
        <dbReference type="PROSITE" id="PS50887"/>
    </source>
</evidence>
<name>A0AAE3DVA2_9FIRM</name>
<dbReference type="PANTHER" id="PTHR45138:SF9">
    <property type="entry name" value="DIGUANYLATE CYCLASE DGCM-RELATED"/>
    <property type="match status" value="1"/>
</dbReference>